<dbReference type="EMBL" id="AWGH01000022">
    <property type="protein sequence ID" value="ODN89607.1"/>
    <property type="molecule type" value="Genomic_DNA"/>
</dbReference>
<keyword evidence="2" id="KW-1185">Reference proteome</keyword>
<sequence length="156" mass="16718">MKELLNTWAPSDTTSGKWSPYYCKLFADIHSFPPATVCGAQSYKTASCGLQAFNRAAQDHVCSFRCMIRVYNLPFVNLNYCTWFPALPAKSVLHTLPAVMHPAPLPVPGLGSNDGSRADSSVASPTVRVCRPANRNAASGVSRVSSAFGALDLSHG</sequence>
<dbReference type="RefSeq" id="XP_019029516.1">
    <property type="nucleotide sequence ID" value="XM_019178360.1"/>
</dbReference>
<evidence type="ECO:0000313" key="2">
    <source>
        <dbReference type="Proteomes" id="UP000094819"/>
    </source>
</evidence>
<reference evidence="1 2" key="1">
    <citation type="submission" date="2016-06" db="EMBL/GenBank/DDBJ databases">
        <title>Evolution of pathogenesis and genome organization in the Tremellales.</title>
        <authorList>
            <person name="Cuomo C."/>
            <person name="Litvintseva A."/>
            <person name="Heitman J."/>
            <person name="Chen Y."/>
            <person name="Sun S."/>
            <person name="Springer D."/>
            <person name="Dromer F."/>
            <person name="Young S."/>
            <person name="Zeng Q."/>
            <person name="Chapman S."/>
            <person name="Gujja S."/>
            <person name="Saif S."/>
            <person name="Birren B."/>
        </authorList>
    </citation>
    <scope>NUCLEOTIDE SEQUENCE [LARGE SCALE GENOMIC DNA]</scope>
    <source>
        <strain evidence="1 2">CBS 7118</strain>
    </source>
</reference>
<evidence type="ECO:0000313" key="1">
    <source>
        <dbReference type="EMBL" id="ODN89607.1"/>
    </source>
</evidence>
<protein>
    <submittedName>
        <fullName evidence="1">Uncharacterized protein</fullName>
    </submittedName>
</protein>
<accession>A0A1E3ILY3</accession>
<dbReference type="Proteomes" id="UP000094819">
    <property type="component" value="Unassembled WGS sequence"/>
</dbReference>
<dbReference type="AlphaFoldDB" id="A0A1E3ILY3"/>
<gene>
    <name evidence="1" type="ORF">L198_06294</name>
</gene>
<dbReference type="GeneID" id="30195506"/>
<proteinExistence type="predicted"/>
<name>A0A1E3ILY3_9TREE</name>
<organism evidence="1 2">
    <name type="scientific">Cryptococcus wingfieldii CBS 7118</name>
    <dbReference type="NCBI Taxonomy" id="1295528"/>
    <lineage>
        <taxon>Eukaryota</taxon>
        <taxon>Fungi</taxon>
        <taxon>Dikarya</taxon>
        <taxon>Basidiomycota</taxon>
        <taxon>Agaricomycotina</taxon>
        <taxon>Tremellomycetes</taxon>
        <taxon>Tremellales</taxon>
        <taxon>Cryptococcaceae</taxon>
        <taxon>Cryptococcus</taxon>
    </lineage>
</organism>
<comment type="caution">
    <text evidence="1">The sequence shown here is derived from an EMBL/GenBank/DDBJ whole genome shotgun (WGS) entry which is preliminary data.</text>
</comment>